<feature type="transmembrane region" description="Helical" evidence="13">
    <location>
        <begin position="389"/>
        <end position="408"/>
    </location>
</feature>
<feature type="transmembrane region" description="Helical" evidence="13">
    <location>
        <begin position="444"/>
        <end position="462"/>
    </location>
</feature>
<dbReference type="EC" id="2.3.2.3" evidence="3 13"/>
<evidence type="ECO:0000256" key="9">
    <source>
        <dbReference type="ARBA" id="ARBA00023098"/>
    </source>
</evidence>
<dbReference type="PANTHER" id="PTHR34697">
    <property type="entry name" value="PHOSPHATIDYLGLYCEROL LYSYLTRANSFERASE"/>
    <property type="match status" value="1"/>
</dbReference>
<keyword evidence="8 13" id="KW-1133">Transmembrane helix</keyword>
<feature type="transmembrane region" description="Helical" evidence="13">
    <location>
        <begin position="355"/>
        <end position="377"/>
    </location>
</feature>
<keyword evidence="9 13" id="KW-0443">Lipid metabolism</keyword>
<evidence type="ECO:0000256" key="1">
    <source>
        <dbReference type="ARBA" id="ARBA00004651"/>
    </source>
</evidence>
<feature type="transmembrane region" description="Helical" evidence="13">
    <location>
        <begin position="74"/>
        <end position="93"/>
    </location>
</feature>
<dbReference type="InterPro" id="IPR016181">
    <property type="entry name" value="Acyl_CoA_acyltransferase"/>
</dbReference>
<dbReference type="EMBL" id="PPRF01000038">
    <property type="protein sequence ID" value="PNZ27413.1"/>
    <property type="molecule type" value="Genomic_DNA"/>
</dbReference>
<feature type="transmembrane region" description="Helical" evidence="13">
    <location>
        <begin position="294"/>
        <end position="319"/>
    </location>
</feature>
<protein>
    <recommendedName>
        <fullName evidence="4 13">Phosphatidylglycerol lysyltransferase</fullName>
        <ecNumber evidence="3 13">2.3.2.3</ecNumber>
    </recommendedName>
    <alternativeName>
        <fullName evidence="13">Lysylphosphatidylglycerol synthase</fullName>
    </alternativeName>
</protein>
<keyword evidence="7 13" id="KW-0812">Transmembrane</keyword>
<dbReference type="InterPro" id="IPR022791">
    <property type="entry name" value="L-PG_synthase/AglD"/>
</dbReference>
<dbReference type="GO" id="GO:0046677">
    <property type="term" value="P:response to antibiotic"/>
    <property type="evidence" value="ECO:0007669"/>
    <property type="project" value="UniProtKB-KW"/>
</dbReference>
<comment type="function">
    <text evidence="13">Catalyzes the transfer of a lysyl group from L-lysyl-tRNA(Lys) to membrane-bound phosphatidylglycerol (PG), which produces lysylphosphatidylglycerol (LPG), a major component of the bacterial membrane with a positive net charge. LPG synthesis contributes to bacterial virulence as it is involved in the resistance mechanism against cationic antimicrobial peptides (CAMP) produces by the host's immune system (defensins, cathelicidins) and by the competing microorganisms.</text>
</comment>
<organism evidence="15 16">
    <name type="scientific">Staphylococcus rostri</name>
    <dbReference type="NCBI Taxonomy" id="522262"/>
    <lineage>
        <taxon>Bacteria</taxon>
        <taxon>Bacillati</taxon>
        <taxon>Bacillota</taxon>
        <taxon>Bacilli</taxon>
        <taxon>Bacillales</taxon>
        <taxon>Staphylococcaceae</taxon>
        <taxon>Staphylococcus</taxon>
    </lineage>
</organism>
<keyword evidence="16" id="KW-1185">Reference proteome</keyword>
<evidence type="ECO:0000256" key="5">
    <source>
        <dbReference type="ARBA" id="ARBA00022475"/>
    </source>
</evidence>
<evidence type="ECO:0000256" key="7">
    <source>
        <dbReference type="ARBA" id="ARBA00022692"/>
    </source>
</evidence>
<dbReference type="GO" id="GO:0055091">
    <property type="term" value="P:phospholipid homeostasis"/>
    <property type="evidence" value="ECO:0007669"/>
    <property type="project" value="TreeGrafter"/>
</dbReference>
<comment type="similarity">
    <text evidence="2 13">Belongs to the LPG synthase family.</text>
</comment>
<accession>A0A2K3YP72</accession>
<evidence type="ECO:0000256" key="6">
    <source>
        <dbReference type="ARBA" id="ARBA00022679"/>
    </source>
</evidence>
<evidence type="ECO:0000256" key="4">
    <source>
        <dbReference type="ARBA" id="ARBA00021546"/>
    </source>
</evidence>
<evidence type="ECO:0000256" key="11">
    <source>
        <dbReference type="ARBA" id="ARBA00023251"/>
    </source>
</evidence>
<dbReference type="NCBIfam" id="NF033480">
    <property type="entry name" value="bifunc_MprF"/>
    <property type="match status" value="1"/>
</dbReference>
<dbReference type="InterPro" id="IPR024320">
    <property type="entry name" value="LPG_synthase_C"/>
</dbReference>
<gene>
    <name evidence="13" type="primary">mprF</name>
    <name evidence="15" type="ORF">CD122_06575</name>
</gene>
<comment type="catalytic activity">
    <reaction evidence="12 13">
        <text>L-lysyl-tRNA(Lys) + a 1,2-diacyl-sn-glycero-3-phospho-(1'-sn-glycerol) = a 1,2-diacyl-sn-glycero-3-phospho-1'-(3'-O-L-lysyl)-sn-glycerol + tRNA(Lys)</text>
        <dbReference type="Rhea" id="RHEA:10668"/>
        <dbReference type="Rhea" id="RHEA-COMP:9696"/>
        <dbReference type="Rhea" id="RHEA-COMP:9697"/>
        <dbReference type="ChEBI" id="CHEBI:64716"/>
        <dbReference type="ChEBI" id="CHEBI:75792"/>
        <dbReference type="ChEBI" id="CHEBI:78442"/>
        <dbReference type="ChEBI" id="CHEBI:78529"/>
        <dbReference type="EC" id="2.3.2.3"/>
    </reaction>
</comment>
<reference evidence="15 16" key="1">
    <citation type="submission" date="2017-08" db="EMBL/GenBank/DDBJ databases">
        <title>Draft genome sequences of 64 type strains of genus Staph aureus.</title>
        <authorList>
            <person name="Cole K."/>
            <person name="Golubchik T."/>
            <person name="Russell J."/>
            <person name="Foster D."/>
            <person name="Llewelyn M."/>
            <person name="Wilson D."/>
            <person name="Crook D."/>
            <person name="Paul J."/>
        </authorList>
    </citation>
    <scope>NUCLEOTIDE SEQUENCE [LARGE SCALE GENOMIC DNA]</scope>
    <source>
        <strain evidence="15 16">DSM 21968</strain>
    </source>
</reference>
<evidence type="ECO:0000256" key="10">
    <source>
        <dbReference type="ARBA" id="ARBA00023136"/>
    </source>
</evidence>
<comment type="caution">
    <text evidence="15">The sequence shown here is derived from an EMBL/GenBank/DDBJ whole genome shotgun (WGS) entry which is preliminary data.</text>
</comment>
<evidence type="ECO:0000256" key="13">
    <source>
        <dbReference type="RuleBase" id="RU363042"/>
    </source>
</evidence>
<feature type="transmembrane region" description="Helical" evidence="13">
    <location>
        <begin position="190"/>
        <end position="209"/>
    </location>
</feature>
<keyword evidence="10 13" id="KW-0472">Membrane</keyword>
<keyword evidence="5" id="KW-1003">Cell membrane</keyword>
<dbReference type="OrthoDB" id="145485at2"/>
<feature type="transmembrane region" description="Helical" evidence="13">
    <location>
        <begin position="113"/>
        <end position="137"/>
    </location>
</feature>
<name>A0A2K3YP72_9STAP</name>
<keyword evidence="11 13" id="KW-0046">Antibiotic resistance</keyword>
<evidence type="ECO:0000256" key="2">
    <source>
        <dbReference type="ARBA" id="ARBA00008627"/>
    </source>
</evidence>
<dbReference type="InterPro" id="IPR051211">
    <property type="entry name" value="PG_lysyltransferase"/>
</dbReference>
<evidence type="ECO:0000313" key="15">
    <source>
        <dbReference type="EMBL" id="PNZ27413.1"/>
    </source>
</evidence>
<dbReference type="AlphaFoldDB" id="A0A2K3YP72"/>
<dbReference type="PANTHER" id="PTHR34697:SF2">
    <property type="entry name" value="PHOSPHATIDYLGLYCEROL LYSYLTRANSFERASE"/>
    <property type="match status" value="1"/>
</dbReference>
<evidence type="ECO:0000256" key="8">
    <source>
        <dbReference type="ARBA" id="ARBA00022989"/>
    </source>
</evidence>
<dbReference type="GO" id="GO:0005886">
    <property type="term" value="C:plasma membrane"/>
    <property type="evidence" value="ECO:0007669"/>
    <property type="project" value="UniProtKB-SubCell"/>
</dbReference>
<dbReference type="Pfam" id="PF03706">
    <property type="entry name" value="LPG_synthase_TM"/>
    <property type="match status" value="1"/>
</dbReference>
<feature type="transmembrane region" description="Helical" evidence="13">
    <location>
        <begin position="149"/>
        <end position="170"/>
    </location>
</feature>
<dbReference type="Pfam" id="PF09924">
    <property type="entry name" value="LPG_synthase_C"/>
    <property type="match status" value="1"/>
</dbReference>
<dbReference type="GO" id="GO:0050071">
    <property type="term" value="F:phosphatidylglycerol lysyltransferase activity"/>
    <property type="evidence" value="ECO:0007669"/>
    <property type="project" value="UniProtKB-EC"/>
</dbReference>
<feature type="domain" description="Phosphatidylglycerol lysyltransferase C-terminal" evidence="14">
    <location>
        <begin position="555"/>
        <end position="846"/>
    </location>
</feature>
<feature type="transmembrane region" description="Helical" evidence="13">
    <location>
        <begin position="512"/>
        <end position="536"/>
    </location>
</feature>
<evidence type="ECO:0000259" key="14">
    <source>
        <dbReference type="Pfam" id="PF09924"/>
    </source>
</evidence>
<feature type="transmembrane region" description="Helical" evidence="13">
    <location>
        <begin position="34"/>
        <end position="53"/>
    </location>
</feature>
<sequence>MCTFLIHIKSLLLNLVWLIERSNVVSVNKQLILKYLKVIFIIALLSIVTFVLVKELSHIDFKRTFLLFNRIDSLQLVLLFVLGASSVVILSLYDVILTMRFGLKLSKFKALRVGYIINAFNNMIGFGGFIGASVRLWFYQQYTDRKKKLVQFVSYMLTSMLTGLSFLSLLVVTHILDVSFLDQTSVWLKVFLYVVAALLPVFIIVSWVWPIDKTARWLGASFTLISSFEWFMATVVFYYALYLVGAPISFSVVLGVFIVAAISGLISFIPGGFGAFDLLILLGFKYFGLPEEKIVLALLLYRVAYYFIPLFISLILTVFEFGTMAKKYVAESKYFQPAKEVTAFLMSFQKDTVSYIPSFALSCLVFIMSFVSLINNFGIIFDASESKQHVLFISLYILNVSAGLILFLNLKGIMLRSKRALLFAIVALIILIVSNLFVYGIFALSVTSILAIMLLSALIFAYRKSRILKRPVRLKSIVIMGFVSVVVLYVNQFLVRSFLELLDVEIPKVDVFLLRSAFWLSFLGLTLLVVAIINFFEWRYHRPSTYNDMNVAQQILDTHGGHLLSHLLHSGDKRVYVNEAQNAFLMYRYTRDAFIVLGDPIGDDTGFKSLLTEFYSHAKYLGADVMFYQVSEEQLPLYHDFGNQFFKLGEEALIDVTNFTVAGKKRRGFRATLNKFETQGYTFEILESPLDEETYQRLRKISDIWLGQQSEFYFSVGHFNRAYVNAAPVAVLRNAEGQIDAFATLMPVDNQTTISVDLIRWNREIELPFMDGLYLHMILWAQTAGYERFNMGMATLSNVGQVPYGHLKEKVVGRFYEHFNGLYSFQGLRQYKSKFGPDWESRYLIYHRSQTVWECLLKVTRIIRKKHRA</sequence>
<comment type="subcellular location">
    <subcellularLocation>
        <location evidence="1 13">Cell membrane</location>
        <topology evidence="1 13">Multi-pass membrane protein</topology>
    </subcellularLocation>
</comment>
<feature type="transmembrane region" description="Helical" evidence="13">
    <location>
        <begin position="420"/>
        <end position="438"/>
    </location>
</feature>
<dbReference type="Proteomes" id="UP000242752">
    <property type="component" value="Unassembled WGS sequence"/>
</dbReference>
<proteinExistence type="inferred from homology"/>
<evidence type="ECO:0000256" key="3">
    <source>
        <dbReference type="ARBA" id="ARBA00012014"/>
    </source>
</evidence>
<keyword evidence="6 13" id="KW-0808">Transferase</keyword>
<dbReference type="GO" id="GO:0006629">
    <property type="term" value="P:lipid metabolic process"/>
    <property type="evidence" value="ECO:0007669"/>
    <property type="project" value="UniProtKB-KW"/>
</dbReference>
<evidence type="ECO:0000313" key="16">
    <source>
        <dbReference type="Proteomes" id="UP000242752"/>
    </source>
</evidence>
<evidence type="ECO:0000256" key="12">
    <source>
        <dbReference type="ARBA" id="ARBA00047540"/>
    </source>
</evidence>
<dbReference type="SUPFAM" id="SSF55729">
    <property type="entry name" value="Acyl-CoA N-acyltransferases (Nat)"/>
    <property type="match status" value="1"/>
</dbReference>
<feature type="transmembrane region" description="Helical" evidence="13">
    <location>
        <begin position="474"/>
        <end position="492"/>
    </location>
</feature>